<keyword evidence="3" id="KW-0547">Nucleotide-binding</keyword>
<dbReference type="InterPro" id="IPR027417">
    <property type="entry name" value="P-loop_NTPase"/>
</dbReference>
<evidence type="ECO:0000313" key="9">
    <source>
        <dbReference type="EMBL" id="SVC88421.1"/>
    </source>
</evidence>
<dbReference type="Pfam" id="PF00270">
    <property type="entry name" value="DEAD"/>
    <property type="match status" value="1"/>
</dbReference>
<dbReference type="PANTHER" id="PTHR13710">
    <property type="entry name" value="DNA HELICASE RECQ FAMILY MEMBER"/>
    <property type="match status" value="1"/>
</dbReference>
<comment type="catalytic activity">
    <reaction evidence="6">
        <text>Couples ATP hydrolysis with the unwinding of duplex DNA by translocating in the 3'-5' direction.</text>
        <dbReference type="EC" id="5.6.2.4"/>
    </reaction>
</comment>
<dbReference type="SUPFAM" id="SSF52540">
    <property type="entry name" value="P-loop containing nucleoside triphosphate hydrolases"/>
    <property type="match status" value="1"/>
</dbReference>
<dbReference type="GO" id="GO:0030894">
    <property type="term" value="C:replisome"/>
    <property type="evidence" value="ECO:0007669"/>
    <property type="project" value="TreeGrafter"/>
</dbReference>
<dbReference type="GO" id="GO:0006281">
    <property type="term" value="P:DNA repair"/>
    <property type="evidence" value="ECO:0007669"/>
    <property type="project" value="TreeGrafter"/>
</dbReference>
<dbReference type="InterPro" id="IPR011545">
    <property type="entry name" value="DEAD/DEAH_box_helicase_dom"/>
</dbReference>
<reference evidence="9" key="1">
    <citation type="submission" date="2018-05" db="EMBL/GenBank/DDBJ databases">
        <authorList>
            <person name="Lanie J.A."/>
            <person name="Ng W.-L."/>
            <person name="Kazmierczak K.M."/>
            <person name="Andrzejewski T.M."/>
            <person name="Davidsen T.M."/>
            <person name="Wayne K.J."/>
            <person name="Tettelin H."/>
            <person name="Glass J.I."/>
            <person name="Rusch D."/>
            <person name="Podicherti R."/>
            <person name="Tsui H.-C.T."/>
            <person name="Winkler M.E."/>
        </authorList>
    </citation>
    <scope>NUCLEOTIDE SEQUENCE</scope>
</reference>
<evidence type="ECO:0000256" key="4">
    <source>
        <dbReference type="ARBA" id="ARBA00023125"/>
    </source>
</evidence>
<keyword evidence="3" id="KW-0067">ATP-binding</keyword>
<dbReference type="AlphaFoldDB" id="A0A382QVS5"/>
<evidence type="ECO:0000256" key="3">
    <source>
        <dbReference type="ARBA" id="ARBA00022806"/>
    </source>
</evidence>
<proteinExistence type="inferred from homology"/>
<dbReference type="GO" id="GO:0043138">
    <property type="term" value="F:3'-5' DNA helicase activity"/>
    <property type="evidence" value="ECO:0007669"/>
    <property type="project" value="UniProtKB-EC"/>
</dbReference>
<dbReference type="GO" id="GO:0043590">
    <property type="term" value="C:bacterial nucleoid"/>
    <property type="evidence" value="ECO:0007669"/>
    <property type="project" value="TreeGrafter"/>
</dbReference>
<keyword evidence="4" id="KW-0238">DNA-binding</keyword>
<evidence type="ECO:0000256" key="5">
    <source>
        <dbReference type="ARBA" id="ARBA00023235"/>
    </source>
</evidence>
<organism evidence="9">
    <name type="scientific">marine metagenome</name>
    <dbReference type="NCBI Taxonomy" id="408172"/>
    <lineage>
        <taxon>unclassified sequences</taxon>
        <taxon>metagenomes</taxon>
        <taxon>ecological metagenomes</taxon>
    </lineage>
</organism>
<evidence type="ECO:0000259" key="8">
    <source>
        <dbReference type="PROSITE" id="PS51192"/>
    </source>
</evidence>
<dbReference type="SMART" id="SM00487">
    <property type="entry name" value="DEXDc"/>
    <property type="match status" value="1"/>
</dbReference>
<dbReference type="GO" id="GO:0005737">
    <property type="term" value="C:cytoplasm"/>
    <property type="evidence" value="ECO:0007669"/>
    <property type="project" value="TreeGrafter"/>
</dbReference>
<evidence type="ECO:0000256" key="2">
    <source>
        <dbReference type="ARBA" id="ARBA00022801"/>
    </source>
</evidence>
<dbReference type="InterPro" id="IPR002464">
    <property type="entry name" value="DNA/RNA_helicase_DEAH_CS"/>
</dbReference>
<gene>
    <name evidence="9" type="ORF">METZ01_LOCUS341275</name>
</gene>
<dbReference type="PROSITE" id="PS51192">
    <property type="entry name" value="HELICASE_ATP_BIND_1"/>
    <property type="match status" value="1"/>
</dbReference>
<evidence type="ECO:0000256" key="6">
    <source>
        <dbReference type="ARBA" id="ARBA00034617"/>
    </source>
</evidence>
<feature type="domain" description="Helicase ATP-binding" evidence="8">
    <location>
        <begin position="33"/>
        <end position="200"/>
    </location>
</feature>
<dbReference type="GO" id="GO:0009378">
    <property type="term" value="F:four-way junction helicase activity"/>
    <property type="evidence" value="ECO:0007669"/>
    <property type="project" value="TreeGrafter"/>
</dbReference>
<dbReference type="GO" id="GO:0016787">
    <property type="term" value="F:hydrolase activity"/>
    <property type="evidence" value="ECO:0007669"/>
    <property type="project" value="UniProtKB-KW"/>
</dbReference>
<keyword evidence="3" id="KW-0347">Helicase</keyword>
<dbReference type="EC" id="5.6.2.4" evidence="7"/>
<dbReference type="CDD" id="cd17920">
    <property type="entry name" value="DEXHc_RecQ"/>
    <property type="match status" value="1"/>
</dbReference>
<dbReference type="GO" id="GO:0003677">
    <property type="term" value="F:DNA binding"/>
    <property type="evidence" value="ECO:0007669"/>
    <property type="project" value="UniProtKB-KW"/>
</dbReference>
<protein>
    <recommendedName>
        <fullName evidence="7">DNA 3'-5' helicase</fullName>
        <ecNumber evidence="7">5.6.2.4</ecNumber>
    </recommendedName>
</protein>
<feature type="non-terminal residue" evidence="9">
    <location>
        <position position="200"/>
    </location>
</feature>
<sequence>MVNNSFPPPSDSLSILKEVFGYEDFLPGQFEVIQSVLSEVDTLAVRPTGAGKSLCFQIPALMLEGLTIVVSPLLALMKDQIDALERQGIASDAINSNQSISEQSDIIHRAITGEIKLLYVAPERFSNRQFLSAMAGCEISLLVVDEAHCISEWGHDFRPSYNDLGVFRKRLGIPQIVALTATADEKVRNDIVQRLGLVKP</sequence>
<dbReference type="EMBL" id="UINC01116577">
    <property type="protein sequence ID" value="SVC88421.1"/>
    <property type="molecule type" value="Genomic_DNA"/>
</dbReference>
<dbReference type="NCBIfam" id="TIGR00614">
    <property type="entry name" value="recQ_fam"/>
    <property type="match status" value="1"/>
</dbReference>
<keyword evidence="2" id="KW-0378">Hydrolase</keyword>
<dbReference type="Gene3D" id="3.40.50.300">
    <property type="entry name" value="P-loop containing nucleotide triphosphate hydrolases"/>
    <property type="match status" value="1"/>
</dbReference>
<keyword evidence="5" id="KW-0413">Isomerase</keyword>
<dbReference type="PROSITE" id="PS00690">
    <property type="entry name" value="DEAH_ATP_HELICASE"/>
    <property type="match status" value="1"/>
</dbReference>
<comment type="similarity">
    <text evidence="1">Belongs to the helicase family. RecQ subfamily.</text>
</comment>
<evidence type="ECO:0000256" key="7">
    <source>
        <dbReference type="ARBA" id="ARBA00034808"/>
    </source>
</evidence>
<dbReference type="GO" id="GO:0005524">
    <property type="term" value="F:ATP binding"/>
    <property type="evidence" value="ECO:0007669"/>
    <property type="project" value="InterPro"/>
</dbReference>
<dbReference type="FunFam" id="3.40.50.300:FF:001389">
    <property type="entry name" value="ATP-dependent DNA helicase RecQ"/>
    <property type="match status" value="1"/>
</dbReference>
<evidence type="ECO:0000256" key="1">
    <source>
        <dbReference type="ARBA" id="ARBA00005446"/>
    </source>
</evidence>
<dbReference type="InterPro" id="IPR004589">
    <property type="entry name" value="DNA_helicase_ATP-dep_RecQ"/>
</dbReference>
<dbReference type="GO" id="GO:0006310">
    <property type="term" value="P:DNA recombination"/>
    <property type="evidence" value="ECO:0007669"/>
    <property type="project" value="InterPro"/>
</dbReference>
<dbReference type="PANTHER" id="PTHR13710:SF105">
    <property type="entry name" value="ATP-DEPENDENT DNA HELICASE Q1"/>
    <property type="match status" value="1"/>
</dbReference>
<dbReference type="InterPro" id="IPR014001">
    <property type="entry name" value="Helicase_ATP-bd"/>
</dbReference>
<name>A0A382QVS5_9ZZZZ</name>
<accession>A0A382QVS5</accession>